<sequence length="157" mass="17811">MVYQGMPQFSTLPRHTHLRINCGNRNFTLSNDETGGQATAQLSVFLKGFNSHPKWWKFNKPFPCLSVSLRLVGQLNEDEEYVEIRHKSGEFNFCADSSEMLKRGMFYGIEDIAKDMIGYPETVNYPIQTSKVFTTPPTNDPACFVYACGVLQAKLIT</sequence>
<keyword evidence="2" id="KW-1185">Reference proteome</keyword>
<organism evidence="1 2">
    <name type="scientific">Echinococcus granulosus</name>
    <name type="common">Hydatid tapeworm</name>
    <dbReference type="NCBI Taxonomy" id="6210"/>
    <lineage>
        <taxon>Eukaryota</taxon>
        <taxon>Metazoa</taxon>
        <taxon>Spiralia</taxon>
        <taxon>Lophotrochozoa</taxon>
        <taxon>Platyhelminthes</taxon>
        <taxon>Cestoda</taxon>
        <taxon>Eucestoda</taxon>
        <taxon>Cyclophyllidea</taxon>
        <taxon>Taeniidae</taxon>
        <taxon>Echinococcus</taxon>
        <taxon>Echinococcus granulosus group</taxon>
    </lineage>
</organism>
<evidence type="ECO:0000313" key="2">
    <source>
        <dbReference type="Proteomes" id="UP000019149"/>
    </source>
</evidence>
<comment type="caution">
    <text evidence="1">The sequence shown here is derived from an EMBL/GenBank/DDBJ whole genome shotgun (WGS) entry which is preliminary data.</text>
</comment>
<reference evidence="1 2" key="1">
    <citation type="journal article" date="2013" name="Nat. Genet.">
        <title>The genome of the hydatid tapeworm Echinococcus granulosus.</title>
        <authorList>
            <person name="Zheng H."/>
            <person name="Zhang W."/>
            <person name="Zhang L."/>
            <person name="Zhang Z."/>
            <person name="Li J."/>
            <person name="Lu G."/>
            <person name="Zhu Y."/>
            <person name="Wang Y."/>
            <person name="Huang Y."/>
            <person name="Liu J."/>
            <person name="Kang H."/>
            <person name="Chen J."/>
            <person name="Wang L."/>
            <person name="Chen A."/>
            <person name="Yu S."/>
            <person name="Gao Z."/>
            <person name="Jin L."/>
            <person name="Gu W."/>
            <person name="Wang Z."/>
            <person name="Zhao L."/>
            <person name="Shi B."/>
            <person name="Wen H."/>
            <person name="Lin R."/>
            <person name="Jones M.K."/>
            <person name="Brejova B."/>
            <person name="Vinar T."/>
            <person name="Zhao G."/>
            <person name="McManus D.P."/>
            <person name="Chen Z."/>
            <person name="Zhou Y."/>
            <person name="Wang S."/>
        </authorList>
    </citation>
    <scope>NUCLEOTIDE SEQUENCE [LARGE SCALE GENOMIC DNA]</scope>
</reference>
<gene>
    <name evidence="1" type="ORF">EGR_09467</name>
</gene>
<name>W6UQG2_ECHGR</name>
<dbReference type="AlphaFoldDB" id="W6UQG2"/>
<dbReference type="EMBL" id="APAU02000149">
    <property type="protein sequence ID" value="EUB55659.1"/>
    <property type="molecule type" value="Genomic_DNA"/>
</dbReference>
<dbReference type="CTD" id="36345182"/>
<dbReference type="GeneID" id="36345182"/>
<accession>W6UQG2</accession>
<protein>
    <submittedName>
        <fullName evidence="1">Uncharacterized protein</fullName>
    </submittedName>
</protein>
<dbReference type="KEGG" id="egl:EGR_09467"/>
<evidence type="ECO:0000313" key="1">
    <source>
        <dbReference type="EMBL" id="EUB55659.1"/>
    </source>
</evidence>
<dbReference type="Proteomes" id="UP000019149">
    <property type="component" value="Unassembled WGS sequence"/>
</dbReference>
<proteinExistence type="predicted"/>
<dbReference type="RefSeq" id="XP_024346855.1">
    <property type="nucleotide sequence ID" value="XM_024498716.1"/>
</dbReference>